<keyword evidence="7" id="KW-0274">FAD</keyword>
<comment type="pathway">
    <text evidence="2">Siderophore biosynthesis.</text>
</comment>
<reference evidence="13" key="1">
    <citation type="submission" date="2020-11" db="EMBL/GenBank/DDBJ databases">
        <authorList>
            <consortium name="DOE Joint Genome Institute"/>
            <person name="Ahrendt S."/>
            <person name="Riley R."/>
            <person name="Andreopoulos W."/>
            <person name="Labutti K."/>
            <person name="Pangilinan J."/>
            <person name="Ruiz-Duenas F.J."/>
            <person name="Barrasa J.M."/>
            <person name="Sanchez-Garcia M."/>
            <person name="Camarero S."/>
            <person name="Miyauchi S."/>
            <person name="Serrano A."/>
            <person name="Linde D."/>
            <person name="Babiker R."/>
            <person name="Drula E."/>
            <person name="Ayuso-Fernandez I."/>
            <person name="Pacheco R."/>
            <person name="Padilla G."/>
            <person name="Ferreira P."/>
            <person name="Barriuso J."/>
            <person name="Kellner H."/>
            <person name="Castanera R."/>
            <person name="Alfaro M."/>
            <person name="Ramirez L."/>
            <person name="Pisabarro A.G."/>
            <person name="Kuo A."/>
            <person name="Tritt A."/>
            <person name="Lipzen A."/>
            <person name="He G."/>
            <person name="Yan M."/>
            <person name="Ng V."/>
            <person name="Cullen D."/>
            <person name="Martin F."/>
            <person name="Rosso M.-N."/>
            <person name="Henrissat B."/>
            <person name="Hibbett D."/>
            <person name="Martinez A.T."/>
            <person name="Grigoriev I.V."/>
        </authorList>
    </citation>
    <scope>NUCLEOTIDE SEQUENCE</scope>
    <source>
        <strain evidence="13">CBS 247.69</strain>
    </source>
</reference>
<dbReference type="Pfam" id="PF13450">
    <property type="entry name" value="NAD_binding_8"/>
    <property type="match status" value="1"/>
</dbReference>
<dbReference type="InterPro" id="IPR025700">
    <property type="entry name" value="Lys/Orn_oxygenase"/>
</dbReference>
<dbReference type="OrthoDB" id="74360at2759"/>
<feature type="transmembrane region" description="Helical" evidence="12">
    <location>
        <begin position="517"/>
        <end position="534"/>
    </location>
</feature>
<protein>
    <recommendedName>
        <fullName evidence="5">L-ornithine N(5)-monooxygenase [NAD(P)H]</fullName>
        <ecNumber evidence="5">1.14.13.196</ecNumber>
    </recommendedName>
</protein>
<dbReference type="Pfam" id="PF13434">
    <property type="entry name" value="Lys_Orn_oxgnase"/>
    <property type="match status" value="1"/>
</dbReference>
<proteinExistence type="inferred from homology"/>
<keyword evidence="8" id="KW-0521">NADP</keyword>
<evidence type="ECO:0000256" key="9">
    <source>
        <dbReference type="ARBA" id="ARBA00023002"/>
    </source>
</evidence>
<keyword evidence="12" id="KW-0472">Membrane</keyword>
<keyword evidence="9" id="KW-0560">Oxidoreductase</keyword>
<gene>
    <name evidence="13" type="ORF">BDZ94DRAFT_360082</name>
</gene>
<dbReference type="EMBL" id="MU150230">
    <property type="protein sequence ID" value="KAF9469173.1"/>
    <property type="molecule type" value="Genomic_DNA"/>
</dbReference>
<evidence type="ECO:0000256" key="8">
    <source>
        <dbReference type="ARBA" id="ARBA00022857"/>
    </source>
</evidence>
<dbReference type="Gene3D" id="3.50.50.60">
    <property type="entry name" value="FAD/NAD(P)-binding domain"/>
    <property type="match status" value="2"/>
</dbReference>
<keyword evidence="12" id="KW-1133">Transmembrane helix</keyword>
<evidence type="ECO:0000256" key="1">
    <source>
        <dbReference type="ARBA" id="ARBA00001974"/>
    </source>
</evidence>
<evidence type="ECO:0000256" key="2">
    <source>
        <dbReference type="ARBA" id="ARBA00004924"/>
    </source>
</evidence>
<dbReference type="SUPFAM" id="SSF51905">
    <property type="entry name" value="FAD/NAD(P)-binding domain"/>
    <property type="match status" value="2"/>
</dbReference>
<evidence type="ECO:0000256" key="4">
    <source>
        <dbReference type="ARBA" id="ARBA00010139"/>
    </source>
</evidence>
<evidence type="ECO:0000256" key="5">
    <source>
        <dbReference type="ARBA" id="ARBA00012881"/>
    </source>
</evidence>
<dbReference type="AlphaFoldDB" id="A0A9P5YFT8"/>
<sequence length="552" mass="62217">MAQITEDKRTPHVIIVGAGLAGISTAIRLKKHLRFENFTIYEKANAIGGTWRDNTYPGCGSDVPGHWYSLSSELNPQWSSYFVEQPEIRAYWEGLYQKYGLPLHTKLGHAVVSAEWEPSLQRYNVTVQDLATGVTKHEVAECIFYAIGGFMAPLYPKDIPGVEDFRGELWHSARWRHDVELKGKRVGVIGNGCSAAQFIPQISKDPSVEVINFCRTPQWYVPRGNYRYSQFIKWVFAHVPLVMRFYRNYIMARSDLSFLIFRRTNARLIALTKRLLSMYIKQVAPKEYAGDLTPEYPPGCKRIIVDPGYLESLNQPNVSLRWEAIDSIVEGGIKLKTGEIIPLDIIIFGTGYSVEPVDLRVHGSKGTTVHEYFATQGGATAYLGTCMPGFPNIFTLLGPNVATGHASVIFSQESQINFAIQLIKPILDGQAKSFEVADNATEEYNTWLQGRLSTSVWTQCNSYYQVGGQKHTKIVATFPGPVSLFWWLTLTPEWGVFRSVGAERWMKQHRITKAQEWGIWSVVLGLGLGWGLWFNGQLAESIKRSLSFNVAV</sequence>
<dbReference type="PANTHER" id="PTHR42877:SF4">
    <property type="entry name" value="FAD_NAD(P)-BINDING DOMAIN-CONTAINING PROTEIN-RELATED"/>
    <property type="match status" value="1"/>
</dbReference>
<comment type="catalytic activity">
    <reaction evidence="10">
        <text>L-ornithine + NADPH + O2 = N(5)-hydroxy-L-ornithine + NADP(+) + H2O</text>
        <dbReference type="Rhea" id="RHEA:41508"/>
        <dbReference type="ChEBI" id="CHEBI:15377"/>
        <dbReference type="ChEBI" id="CHEBI:15379"/>
        <dbReference type="ChEBI" id="CHEBI:46911"/>
        <dbReference type="ChEBI" id="CHEBI:57783"/>
        <dbReference type="ChEBI" id="CHEBI:58349"/>
        <dbReference type="ChEBI" id="CHEBI:78275"/>
        <dbReference type="EC" id="1.14.13.196"/>
    </reaction>
</comment>
<accession>A0A9P5YFT8</accession>
<dbReference type="GO" id="GO:0016491">
    <property type="term" value="F:oxidoreductase activity"/>
    <property type="evidence" value="ECO:0007669"/>
    <property type="project" value="UniProtKB-KW"/>
</dbReference>
<name>A0A9P5YFT8_9AGAR</name>
<dbReference type="Proteomes" id="UP000807353">
    <property type="component" value="Unassembled WGS sequence"/>
</dbReference>
<evidence type="ECO:0000256" key="3">
    <source>
        <dbReference type="ARBA" id="ARBA00007588"/>
    </source>
</evidence>
<comment type="caution">
    <text evidence="13">The sequence shown here is derived from an EMBL/GenBank/DDBJ whole genome shotgun (WGS) entry which is preliminary data.</text>
</comment>
<evidence type="ECO:0000256" key="7">
    <source>
        <dbReference type="ARBA" id="ARBA00022827"/>
    </source>
</evidence>
<evidence type="ECO:0000313" key="13">
    <source>
        <dbReference type="EMBL" id="KAF9469173.1"/>
    </source>
</evidence>
<dbReference type="PANTHER" id="PTHR42877">
    <property type="entry name" value="L-ORNITHINE N(5)-MONOOXYGENASE-RELATED"/>
    <property type="match status" value="1"/>
</dbReference>
<evidence type="ECO:0000313" key="14">
    <source>
        <dbReference type="Proteomes" id="UP000807353"/>
    </source>
</evidence>
<comment type="similarity">
    <text evidence="4">Belongs to the FAD-binding monooxygenase family.</text>
</comment>
<dbReference type="EC" id="1.14.13.196" evidence="5"/>
<comment type="cofactor">
    <cofactor evidence="1">
        <name>FAD</name>
        <dbReference type="ChEBI" id="CHEBI:57692"/>
    </cofactor>
</comment>
<evidence type="ECO:0000256" key="12">
    <source>
        <dbReference type="SAM" id="Phobius"/>
    </source>
</evidence>
<keyword evidence="12" id="KW-0812">Transmembrane</keyword>
<keyword evidence="14" id="KW-1185">Reference proteome</keyword>
<organism evidence="13 14">
    <name type="scientific">Collybia nuda</name>
    <dbReference type="NCBI Taxonomy" id="64659"/>
    <lineage>
        <taxon>Eukaryota</taxon>
        <taxon>Fungi</taxon>
        <taxon>Dikarya</taxon>
        <taxon>Basidiomycota</taxon>
        <taxon>Agaricomycotina</taxon>
        <taxon>Agaricomycetes</taxon>
        <taxon>Agaricomycetidae</taxon>
        <taxon>Agaricales</taxon>
        <taxon>Tricholomatineae</taxon>
        <taxon>Clitocybaceae</taxon>
        <taxon>Collybia</taxon>
    </lineage>
</organism>
<keyword evidence="6" id="KW-0285">Flavoprotein</keyword>
<comment type="catalytic activity">
    <reaction evidence="11">
        <text>L-ornithine + NADH + O2 = N(5)-hydroxy-L-ornithine + NAD(+) + H2O</text>
        <dbReference type="Rhea" id="RHEA:41512"/>
        <dbReference type="ChEBI" id="CHEBI:15377"/>
        <dbReference type="ChEBI" id="CHEBI:15379"/>
        <dbReference type="ChEBI" id="CHEBI:46911"/>
        <dbReference type="ChEBI" id="CHEBI:57540"/>
        <dbReference type="ChEBI" id="CHEBI:57945"/>
        <dbReference type="ChEBI" id="CHEBI:78275"/>
        <dbReference type="EC" id="1.14.13.196"/>
    </reaction>
</comment>
<evidence type="ECO:0000256" key="11">
    <source>
        <dbReference type="ARBA" id="ARBA00049248"/>
    </source>
</evidence>
<dbReference type="InterPro" id="IPR036188">
    <property type="entry name" value="FAD/NAD-bd_sf"/>
</dbReference>
<evidence type="ECO:0000256" key="10">
    <source>
        <dbReference type="ARBA" id="ARBA00047598"/>
    </source>
</evidence>
<evidence type="ECO:0000256" key="6">
    <source>
        <dbReference type="ARBA" id="ARBA00022630"/>
    </source>
</evidence>
<dbReference type="InterPro" id="IPR051209">
    <property type="entry name" value="FAD-bind_Monooxygenase_sf"/>
</dbReference>
<comment type="similarity">
    <text evidence="3">Belongs to the lysine N(6)-hydroxylase/L-ornithine N(5)-oxygenase family.</text>
</comment>